<feature type="disulfide bond" evidence="9">
    <location>
        <begin position="41"/>
        <end position="54"/>
    </location>
</feature>
<dbReference type="PROSITE" id="PS50050">
    <property type="entry name" value="TNFR_NGFR_2"/>
    <property type="match status" value="1"/>
</dbReference>
<dbReference type="Pfam" id="PF00020">
    <property type="entry name" value="TNFR_c6"/>
    <property type="match status" value="2"/>
</dbReference>
<keyword evidence="2 11" id="KW-0812">Transmembrane</keyword>
<accession>A0A6J0T1X8</accession>
<dbReference type="GO" id="GO:0043123">
    <property type="term" value="P:positive regulation of canonical NF-kappaB signal transduction"/>
    <property type="evidence" value="ECO:0007669"/>
    <property type="project" value="InterPro"/>
</dbReference>
<dbReference type="SUPFAM" id="SSF57184">
    <property type="entry name" value="Growth factor receptor domain"/>
    <property type="match status" value="1"/>
</dbReference>
<keyword evidence="5 11" id="KW-0472">Membrane</keyword>
<dbReference type="InterPro" id="IPR022319">
    <property type="entry name" value="TNFR_27"/>
</dbReference>
<evidence type="ECO:0000256" key="10">
    <source>
        <dbReference type="SAM" id="MobiDB-lite"/>
    </source>
</evidence>
<dbReference type="PROSITE" id="PS00652">
    <property type="entry name" value="TNFR_NGFR_1"/>
    <property type="match status" value="2"/>
</dbReference>
<dbReference type="Proteomes" id="UP001652642">
    <property type="component" value="Chromosome 11"/>
</dbReference>
<feature type="chain" id="PRO_5045074254" evidence="12">
    <location>
        <begin position="22"/>
        <end position="483"/>
    </location>
</feature>
<feature type="transmembrane region" description="Helical" evidence="11">
    <location>
        <begin position="162"/>
        <end position="185"/>
    </location>
</feature>
<dbReference type="GeneID" id="110074338"/>
<reference evidence="15" key="1">
    <citation type="submission" date="2025-08" db="UniProtKB">
        <authorList>
            <consortium name="RefSeq"/>
        </authorList>
    </citation>
    <scope>IDENTIFICATION</scope>
</reference>
<keyword evidence="3" id="KW-0677">Repeat</keyword>
<evidence type="ECO:0000256" key="4">
    <source>
        <dbReference type="ARBA" id="ARBA00022989"/>
    </source>
</evidence>
<feature type="domain" description="TNFR-Cys" evidence="13">
    <location>
        <begin position="25"/>
        <end position="64"/>
    </location>
</feature>
<evidence type="ECO:0000313" key="15">
    <source>
        <dbReference type="RefSeq" id="XP_020640069.2"/>
    </source>
</evidence>
<protein>
    <submittedName>
        <fullName evidence="15">Tumor necrosis factor receptor superfamily member 27</fullName>
    </submittedName>
</protein>
<dbReference type="GO" id="GO:0046330">
    <property type="term" value="P:positive regulation of JNK cascade"/>
    <property type="evidence" value="ECO:0007669"/>
    <property type="project" value="InterPro"/>
</dbReference>
<dbReference type="PANTHER" id="PTHR12120:SF8">
    <property type="entry name" value="TUMOR NECROSIS FACTOR RECEPTOR SUPERFAMILY MEMBER 27"/>
    <property type="match status" value="1"/>
</dbReference>
<evidence type="ECO:0000313" key="14">
    <source>
        <dbReference type="Proteomes" id="UP001652642"/>
    </source>
</evidence>
<dbReference type="RefSeq" id="XP_020640069.2">
    <property type="nucleotide sequence ID" value="XM_020784410.2"/>
</dbReference>
<dbReference type="PRINTS" id="PR01973">
    <property type="entry name" value="TNFACTORR27"/>
</dbReference>
<evidence type="ECO:0000256" key="5">
    <source>
        <dbReference type="ARBA" id="ARBA00023136"/>
    </source>
</evidence>
<name>A0A6J0T1X8_9SAUR</name>
<evidence type="ECO:0000259" key="13">
    <source>
        <dbReference type="PROSITE" id="PS50050"/>
    </source>
</evidence>
<dbReference type="GO" id="GO:0005886">
    <property type="term" value="C:plasma membrane"/>
    <property type="evidence" value="ECO:0007669"/>
    <property type="project" value="InterPro"/>
</dbReference>
<dbReference type="Gene3D" id="2.10.50.10">
    <property type="entry name" value="Tumor Necrosis Factor Receptor, subunit A, domain 2"/>
    <property type="match status" value="2"/>
</dbReference>
<dbReference type="AlphaFoldDB" id="A0A6J0T1X8"/>
<organism evidence="14 15">
    <name type="scientific">Pogona vitticeps</name>
    <name type="common">central bearded dragon</name>
    <dbReference type="NCBI Taxonomy" id="103695"/>
    <lineage>
        <taxon>Eukaryota</taxon>
        <taxon>Metazoa</taxon>
        <taxon>Chordata</taxon>
        <taxon>Craniata</taxon>
        <taxon>Vertebrata</taxon>
        <taxon>Euteleostomi</taxon>
        <taxon>Lepidosauria</taxon>
        <taxon>Squamata</taxon>
        <taxon>Bifurcata</taxon>
        <taxon>Unidentata</taxon>
        <taxon>Episquamata</taxon>
        <taxon>Toxicofera</taxon>
        <taxon>Iguania</taxon>
        <taxon>Acrodonta</taxon>
        <taxon>Agamidae</taxon>
        <taxon>Amphibolurinae</taxon>
        <taxon>Pogona</taxon>
    </lineage>
</organism>
<evidence type="ECO:0000256" key="7">
    <source>
        <dbReference type="ARBA" id="ARBA00023170"/>
    </source>
</evidence>
<keyword evidence="14" id="KW-1185">Reference proteome</keyword>
<sequence>MQEPALMLLLTVVTEVPQLLANPTDCRENEYLDEHGQCQPCKECGPGLELSKECGYGEGSQAQCVPCHPRRFKAQWGHHGCKPCLWCALINWTQKSNCTATTDAACGECLPGFYSKTQIRGLQDLECVPCTKQTPSSELQCRSKVRLVKVESPPAPAADLPLGVLTSSALVILALVLLMVSVLYCQRFWKDHGQRDYNEAVQYTPNAEASGLPLPCHRPDVEFSNLITLGSTAPLAGNFTEAQPLIRDSGCSDCSAGGSSLAESRQDPAGDPGGPAPLSSCATVRQHRWPHAPVECTELDLQTFSTQTEFVDTGRNGFAQRQLRGEEVVASAGPACSVFSTGQEKLPPASAQEPFLSFRNPAVESGEQLGEDVQSLVAKIGDVVQDLSIASLPDSLVLSLAVQLDPSLPGLKNFIHLGMELGVPSHQLSQMSSFTELVAYLSDSGRPLPTAILAGALQTCQRFDALLLLYDHFTGSPVENVQS</sequence>
<dbReference type="InterPro" id="IPR001368">
    <property type="entry name" value="TNFR/NGFR_Cys_rich_reg"/>
</dbReference>
<feature type="signal peptide" evidence="12">
    <location>
        <begin position="1"/>
        <end position="21"/>
    </location>
</feature>
<feature type="repeat" description="TNFR-Cys" evidence="9">
    <location>
        <begin position="25"/>
        <end position="64"/>
    </location>
</feature>
<feature type="region of interest" description="Disordered" evidence="10">
    <location>
        <begin position="257"/>
        <end position="281"/>
    </location>
</feature>
<comment type="caution">
    <text evidence="9">Lacks conserved residue(s) required for the propagation of feature annotation.</text>
</comment>
<keyword evidence="12" id="KW-0732">Signal</keyword>
<gene>
    <name evidence="15" type="primary">EDA2R</name>
</gene>
<dbReference type="PANTHER" id="PTHR12120">
    <property type="entry name" value="TNFR-CYS DOMAIN-CONTAINING PROTEIN"/>
    <property type="match status" value="1"/>
</dbReference>
<evidence type="ECO:0000256" key="3">
    <source>
        <dbReference type="ARBA" id="ARBA00022737"/>
    </source>
</evidence>
<dbReference type="SMART" id="SM00208">
    <property type="entry name" value="TNFR"/>
    <property type="match status" value="2"/>
</dbReference>
<dbReference type="InterPro" id="IPR009030">
    <property type="entry name" value="Growth_fac_rcpt_cys_sf"/>
</dbReference>
<evidence type="ECO:0000256" key="2">
    <source>
        <dbReference type="ARBA" id="ARBA00022692"/>
    </source>
</evidence>
<evidence type="ECO:0000256" key="8">
    <source>
        <dbReference type="ARBA" id="ARBA00023180"/>
    </source>
</evidence>
<dbReference type="GO" id="GO:0005031">
    <property type="term" value="F:tumor necrosis factor receptor activity"/>
    <property type="evidence" value="ECO:0007669"/>
    <property type="project" value="InterPro"/>
</dbReference>
<evidence type="ECO:0000256" key="9">
    <source>
        <dbReference type="PROSITE-ProRule" id="PRU00206"/>
    </source>
</evidence>
<dbReference type="CTD" id="60401"/>
<keyword evidence="7 15" id="KW-0675">Receptor</keyword>
<dbReference type="InterPro" id="IPR047526">
    <property type="entry name" value="TNR19/27/EDAR"/>
</dbReference>
<evidence type="ECO:0000256" key="6">
    <source>
        <dbReference type="ARBA" id="ARBA00023157"/>
    </source>
</evidence>
<evidence type="ECO:0000256" key="1">
    <source>
        <dbReference type="ARBA" id="ARBA00004167"/>
    </source>
</evidence>
<comment type="subcellular location">
    <subcellularLocation>
        <location evidence="1">Membrane</location>
        <topology evidence="1">Single-pass membrane protein</topology>
    </subcellularLocation>
</comment>
<evidence type="ECO:0000256" key="11">
    <source>
        <dbReference type="SAM" id="Phobius"/>
    </source>
</evidence>
<keyword evidence="8" id="KW-0325">Glycoprotein</keyword>
<proteinExistence type="predicted"/>
<keyword evidence="4 11" id="KW-1133">Transmembrane helix</keyword>
<evidence type="ECO:0000256" key="12">
    <source>
        <dbReference type="SAM" id="SignalP"/>
    </source>
</evidence>
<keyword evidence="6 9" id="KW-1015">Disulfide bond</keyword>